<proteinExistence type="predicted"/>
<feature type="compositionally biased region" description="Basic and acidic residues" evidence="1">
    <location>
        <begin position="26"/>
        <end position="73"/>
    </location>
</feature>
<dbReference type="AlphaFoldDB" id="A0A4R1BCT8"/>
<dbReference type="RefSeq" id="WP_131446902.1">
    <property type="nucleotide sequence ID" value="NZ_SJZB01000033.1"/>
</dbReference>
<feature type="region of interest" description="Disordered" evidence="1">
    <location>
        <begin position="16"/>
        <end position="83"/>
    </location>
</feature>
<dbReference type="Proteomes" id="UP000295443">
    <property type="component" value="Unassembled WGS sequence"/>
</dbReference>
<evidence type="ECO:0000256" key="1">
    <source>
        <dbReference type="SAM" id="MobiDB-lite"/>
    </source>
</evidence>
<sequence length="83" mass="9528">MANPAAVRRAHELVHAAHAANGTIDVKQEDNDSRPDPADPKKMTQEKHGEVRRVGVPPYDKEPYSENRIREQWSPKQATRPWY</sequence>
<organism evidence="2 3">
    <name type="scientific">Parasulfuritortus cantonensis</name>
    <dbReference type="NCBI Taxonomy" id="2528202"/>
    <lineage>
        <taxon>Bacteria</taxon>
        <taxon>Pseudomonadati</taxon>
        <taxon>Pseudomonadota</taxon>
        <taxon>Betaproteobacteria</taxon>
        <taxon>Nitrosomonadales</taxon>
        <taxon>Thiobacillaceae</taxon>
        <taxon>Parasulfuritortus</taxon>
    </lineage>
</organism>
<dbReference type="EMBL" id="SJZB01000033">
    <property type="protein sequence ID" value="TCJ14778.1"/>
    <property type="molecule type" value="Genomic_DNA"/>
</dbReference>
<keyword evidence="3" id="KW-1185">Reference proteome</keyword>
<reference evidence="2 3" key="1">
    <citation type="submission" date="2019-03" db="EMBL/GenBank/DDBJ databases">
        <title>Genome sequence of Thiobacillaceae bacterium LSR1, a sulfur-oxidizing bacterium isolated from freshwater sediment.</title>
        <authorList>
            <person name="Li S."/>
        </authorList>
    </citation>
    <scope>NUCLEOTIDE SEQUENCE [LARGE SCALE GENOMIC DNA]</scope>
    <source>
        <strain evidence="2 3">LSR1</strain>
    </source>
</reference>
<dbReference type="OrthoDB" id="197187at2"/>
<dbReference type="Pfam" id="PF14891">
    <property type="entry name" value="Peptidase_M91"/>
    <property type="match status" value="1"/>
</dbReference>
<evidence type="ECO:0000313" key="3">
    <source>
        <dbReference type="Proteomes" id="UP000295443"/>
    </source>
</evidence>
<protein>
    <submittedName>
        <fullName evidence="2">Uncharacterized protein</fullName>
    </submittedName>
</protein>
<comment type="caution">
    <text evidence="2">The sequence shown here is derived from an EMBL/GenBank/DDBJ whole genome shotgun (WGS) entry which is preliminary data.</text>
</comment>
<accession>A0A4R1BCT8</accession>
<gene>
    <name evidence="2" type="ORF">EZJ19_08970</name>
</gene>
<evidence type="ECO:0000313" key="2">
    <source>
        <dbReference type="EMBL" id="TCJ14778.1"/>
    </source>
</evidence>
<name>A0A4R1BCT8_9PROT</name>
<dbReference type="InterPro" id="IPR028208">
    <property type="entry name" value="Effector_pro_NleD-like"/>
</dbReference>